<dbReference type="EMBL" id="UIVS01000003">
    <property type="protein sequence ID" value="SVP93120.1"/>
    <property type="molecule type" value="Genomic_DNA"/>
</dbReference>
<accession>A0A3B0MZZ3</accession>
<name>A0A3B0MZZ3_THEAN</name>
<evidence type="ECO:0000313" key="2">
    <source>
        <dbReference type="EMBL" id="SVP93120.1"/>
    </source>
</evidence>
<dbReference type="AlphaFoldDB" id="A0A3B0MZZ3"/>
<keyword evidence="1" id="KW-0812">Transmembrane</keyword>
<reference evidence="2" key="1">
    <citation type="submission" date="2018-07" db="EMBL/GenBank/DDBJ databases">
        <authorList>
            <person name="Quirk P.G."/>
            <person name="Krulwich T.A."/>
        </authorList>
    </citation>
    <scope>NUCLEOTIDE SEQUENCE</scope>
    <source>
        <strain evidence="2">Anand</strain>
    </source>
</reference>
<organism evidence="2">
    <name type="scientific">Theileria annulata</name>
    <dbReference type="NCBI Taxonomy" id="5874"/>
    <lineage>
        <taxon>Eukaryota</taxon>
        <taxon>Sar</taxon>
        <taxon>Alveolata</taxon>
        <taxon>Apicomplexa</taxon>
        <taxon>Aconoidasida</taxon>
        <taxon>Piroplasmida</taxon>
        <taxon>Theileriidae</taxon>
        <taxon>Theileria</taxon>
    </lineage>
</organism>
<dbReference type="EMBL" id="UIVT01000003">
    <property type="protein sequence ID" value="SVP93924.1"/>
    <property type="molecule type" value="Genomic_DNA"/>
</dbReference>
<feature type="transmembrane region" description="Helical" evidence="1">
    <location>
        <begin position="51"/>
        <end position="69"/>
    </location>
</feature>
<evidence type="ECO:0000256" key="1">
    <source>
        <dbReference type="SAM" id="Phobius"/>
    </source>
</evidence>
<proteinExistence type="predicted"/>
<gene>
    <name evidence="3" type="ORF">TAT_000291900</name>
    <name evidence="2" type="ORF">TAV_000292000</name>
</gene>
<keyword evidence="1" id="KW-0472">Membrane</keyword>
<protein>
    <submittedName>
        <fullName evidence="2">Uncharacterized protein</fullName>
    </submittedName>
</protein>
<evidence type="ECO:0000313" key="3">
    <source>
        <dbReference type="EMBL" id="SVP93924.1"/>
    </source>
</evidence>
<sequence>MKNYIRFGNFFKRGLKFQNRGFATKSTAYDPKIVNEAINPKPGILFKSTPLLFLLATSMLTIPLVVTYYDNKDFEKEMERRKQPGVTY</sequence>
<keyword evidence="1" id="KW-1133">Transmembrane helix</keyword>